<keyword evidence="1" id="KW-0456">Lyase</keyword>
<sequence>MNRNQGPVIIGVLLQDPNDYEKLLERIAVFDPSFMPINDNQMLYTLLV</sequence>
<reference evidence="1 2" key="1">
    <citation type="journal article" date="2014" name="Int. J. Syst. Evol. Microbiol.">
        <title>Listeria floridensis sp. nov., Listeria aquatica sp. nov., Listeria cornellensis sp. nov., Listeria riparia sp. nov. and Listeria grandensis sp. nov., from agricultural and natural environments.</title>
        <authorList>
            <person name="den Bakker H.C."/>
            <person name="Warchocki S."/>
            <person name="Wright E.M."/>
            <person name="Allred A.F."/>
            <person name="Ahlstrom C."/>
            <person name="Manuel C.S."/>
            <person name="Stasiewicz M.J."/>
            <person name="Burrell A."/>
            <person name="Roof S."/>
            <person name="Strawn L."/>
            <person name="Fortes E.D."/>
            <person name="Nightingale K.K."/>
            <person name="Kephart D."/>
            <person name="Wiedmann M."/>
        </authorList>
    </citation>
    <scope>NUCLEOTIDE SEQUENCE [LARGE SCALE GENOMIC DNA]</scope>
    <source>
        <strain evidence="2">FSL F6-969</strain>
    </source>
</reference>
<evidence type="ECO:0000313" key="2">
    <source>
        <dbReference type="Proteomes" id="UP000019254"/>
    </source>
</evidence>
<keyword evidence="2" id="KW-1185">Reference proteome</keyword>
<dbReference type="STRING" id="1265820.PCORN_12177"/>
<protein>
    <submittedName>
        <fullName evidence="1">Threonine dehydratase</fullName>
        <ecNumber evidence="1">4.3.1.19</ecNumber>
    </submittedName>
</protein>
<gene>
    <name evidence="1" type="ORF">PCORN_12177</name>
</gene>
<comment type="caution">
    <text evidence="1">The sequence shown here is derived from an EMBL/GenBank/DDBJ whole genome shotgun (WGS) entry which is preliminary data.</text>
</comment>
<dbReference type="Proteomes" id="UP000019254">
    <property type="component" value="Unassembled WGS sequence"/>
</dbReference>
<evidence type="ECO:0000313" key="1">
    <source>
        <dbReference type="EMBL" id="EUJ28454.1"/>
    </source>
</evidence>
<dbReference type="GO" id="GO:0004794">
    <property type="term" value="F:threonine deaminase activity"/>
    <property type="evidence" value="ECO:0007669"/>
    <property type="project" value="UniProtKB-EC"/>
</dbReference>
<proteinExistence type="predicted"/>
<dbReference type="PATRIC" id="fig|1265820.5.peg.2402"/>
<name>W7BNI9_9LIST</name>
<organism evidence="1 2">
    <name type="scientific">Listeria cornellensis FSL F6-0969</name>
    <dbReference type="NCBI Taxonomy" id="1265820"/>
    <lineage>
        <taxon>Bacteria</taxon>
        <taxon>Bacillati</taxon>
        <taxon>Bacillota</taxon>
        <taxon>Bacilli</taxon>
        <taxon>Bacillales</taxon>
        <taxon>Listeriaceae</taxon>
        <taxon>Listeria</taxon>
    </lineage>
</organism>
<dbReference type="EC" id="4.3.1.19" evidence="1"/>
<dbReference type="AlphaFoldDB" id="W7BNI9"/>
<dbReference type="EMBL" id="AODE01000022">
    <property type="protein sequence ID" value="EUJ28454.1"/>
    <property type="molecule type" value="Genomic_DNA"/>
</dbReference>
<accession>W7BNI9</accession>